<dbReference type="GO" id="GO:0000270">
    <property type="term" value="P:peptidoglycan metabolic process"/>
    <property type="evidence" value="ECO:0007669"/>
    <property type="project" value="TreeGrafter"/>
</dbReference>
<evidence type="ECO:0000256" key="3">
    <source>
        <dbReference type="SAM" id="SignalP"/>
    </source>
</evidence>
<dbReference type="Gene3D" id="3.50.80.20">
    <property type="entry name" value="D-Ala-D-Ala carboxypeptidase C, peptidase S13"/>
    <property type="match status" value="1"/>
</dbReference>
<dbReference type="InterPro" id="IPR000667">
    <property type="entry name" value="Peptidase_S13"/>
</dbReference>
<dbReference type="Pfam" id="PF02113">
    <property type="entry name" value="Peptidase_S13"/>
    <property type="match status" value="1"/>
</dbReference>
<evidence type="ECO:0000256" key="1">
    <source>
        <dbReference type="ARBA" id="ARBA00006096"/>
    </source>
</evidence>
<dbReference type="AlphaFoldDB" id="A0A8J8FFP7"/>
<evidence type="ECO:0000313" key="5">
    <source>
        <dbReference type="Proteomes" id="UP000598971"/>
    </source>
</evidence>
<name>A0A8J8FFP7_9BACT</name>
<dbReference type="EC" id="3.4.16.4" evidence="4"/>
<accession>A0A8J8FFP7</accession>
<dbReference type="EMBL" id="WHPF01000002">
    <property type="protein sequence ID" value="NNV54264.1"/>
    <property type="molecule type" value="Genomic_DNA"/>
</dbReference>
<keyword evidence="3" id="KW-0732">Signal</keyword>
<feature type="chain" id="PRO_5035264968" evidence="3">
    <location>
        <begin position="21"/>
        <end position="464"/>
    </location>
</feature>
<keyword evidence="2 4" id="KW-0378">Hydrolase</keyword>
<dbReference type="SUPFAM" id="SSF56601">
    <property type="entry name" value="beta-lactamase/transpeptidase-like"/>
    <property type="match status" value="1"/>
</dbReference>
<organism evidence="4 5">
    <name type="scientific">Limnovirga soli</name>
    <dbReference type="NCBI Taxonomy" id="2656915"/>
    <lineage>
        <taxon>Bacteria</taxon>
        <taxon>Pseudomonadati</taxon>
        <taxon>Bacteroidota</taxon>
        <taxon>Chitinophagia</taxon>
        <taxon>Chitinophagales</taxon>
        <taxon>Chitinophagaceae</taxon>
        <taxon>Limnovirga</taxon>
    </lineage>
</organism>
<sequence length="464" mass="50644">MNMKRISTFFLFCGIITAKAQTIPQQLANAIQKMEQHPQFAHATISLYVVESNTNKIIYAHNEQTGLAPASTQKIFTSIAAYELLGKGYAYNTPVSFTGNINNGVLHGNLMLKGMGDPTLGSWRYPQTNREAIVALIKTYLARQNIRQIDGDIIISNGSFAYQPLPGGWIWDDIGNYYGAGSYGFNWNENQYDLLLQPGKKVGDVVAITGTNPAVANFTINNHLSTGKAGSGDHGYIYLAPYTNTGFVTGTVPAGVVQFTLSGALPNPALQAGNELKEYFIAHNMPITGNVQVVNSTDSTGPNIGYLTSPRLDSMMYFFLQKSINLYGEAFIKTMAAQQTGEGSTENGVKLLQNFWQARGIDAYALHMQDGCGLSPQNRVTTYAMVSAMQYARNKDWFNSFYAALPLYNGTKMKSGTIGGAKAFTGYQTAKNGTVYTFAFIINNYNDAAGSVVPQMFKVLDILK</sequence>
<protein>
    <submittedName>
        <fullName evidence="4">D-alanyl-D-alanine carboxypeptidase/D-alanyl-D-alanine-endopeptidase</fullName>
        <ecNumber evidence="4">3.4.16.4</ecNumber>
    </submittedName>
</protein>
<feature type="signal peptide" evidence="3">
    <location>
        <begin position="1"/>
        <end position="20"/>
    </location>
</feature>
<comment type="caution">
    <text evidence="4">The sequence shown here is derived from an EMBL/GenBank/DDBJ whole genome shotgun (WGS) entry which is preliminary data.</text>
</comment>
<dbReference type="GO" id="GO:0006508">
    <property type="term" value="P:proteolysis"/>
    <property type="evidence" value="ECO:0007669"/>
    <property type="project" value="InterPro"/>
</dbReference>
<evidence type="ECO:0000256" key="2">
    <source>
        <dbReference type="ARBA" id="ARBA00022801"/>
    </source>
</evidence>
<dbReference type="NCBIfam" id="TIGR00666">
    <property type="entry name" value="PBP4"/>
    <property type="match status" value="1"/>
</dbReference>
<evidence type="ECO:0000313" key="4">
    <source>
        <dbReference type="EMBL" id="NNV54264.1"/>
    </source>
</evidence>
<dbReference type="Gene3D" id="3.40.710.10">
    <property type="entry name" value="DD-peptidase/beta-lactamase superfamily"/>
    <property type="match status" value="2"/>
</dbReference>
<reference evidence="4" key="1">
    <citation type="submission" date="2019-10" db="EMBL/GenBank/DDBJ databases">
        <title>Draft genome sequence of Panacibacter sp. KCS-6.</title>
        <authorList>
            <person name="Yim K.J."/>
        </authorList>
    </citation>
    <scope>NUCLEOTIDE SEQUENCE</scope>
    <source>
        <strain evidence="4">KCS-6</strain>
    </source>
</reference>
<dbReference type="Proteomes" id="UP000598971">
    <property type="component" value="Unassembled WGS sequence"/>
</dbReference>
<keyword evidence="4" id="KW-0121">Carboxypeptidase</keyword>
<dbReference type="PANTHER" id="PTHR30023:SF0">
    <property type="entry name" value="PENICILLIN-SENSITIVE CARBOXYPEPTIDASE A"/>
    <property type="match status" value="1"/>
</dbReference>
<dbReference type="GO" id="GO:0009002">
    <property type="term" value="F:serine-type D-Ala-D-Ala carboxypeptidase activity"/>
    <property type="evidence" value="ECO:0007669"/>
    <property type="project" value="UniProtKB-EC"/>
</dbReference>
<proteinExistence type="inferred from homology"/>
<gene>
    <name evidence="4" type="primary">dacB</name>
    <name evidence="4" type="ORF">GD597_02250</name>
</gene>
<dbReference type="PRINTS" id="PR00922">
    <property type="entry name" value="DADACBPTASE3"/>
</dbReference>
<comment type="similarity">
    <text evidence="1">Belongs to the peptidase S13 family.</text>
</comment>
<dbReference type="InterPro" id="IPR012338">
    <property type="entry name" value="Beta-lactam/transpept-like"/>
</dbReference>
<keyword evidence="5" id="KW-1185">Reference proteome</keyword>
<dbReference type="PANTHER" id="PTHR30023">
    <property type="entry name" value="D-ALANYL-D-ALANINE CARBOXYPEPTIDASE"/>
    <property type="match status" value="1"/>
</dbReference>
<keyword evidence="4" id="KW-0645">Protease</keyword>